<keyword evidence="3" id="KW-0029">Amino-acid transport</keyword>
<feature type="region of interest" description="Disordered" evidence="4">
    <location>
        <begin position="1"/>
        <end position="49"/>
    </location>
</feature>
<dbReference type="AlphaFoldDB" id="A0A317E3M6"/>
<keyword evidence="3" id="KW-0813">Transport</keyword>
<keyword evidence="7" id="KW-1185">Reference proteome</keyword>
<gene>
    <name evidence="6" type="ORF">DKG75_06450</name>
</gene>
<comment type="caution">
    <text evidence="6">The sequence shown here is derived from an EMBL/GenBank/DDBJ whole genome shotgun (WGS) entry which is preliminary data.</text>
</comment>
<dbReference type="GO" id="GO:0006865">
    <property type="term" value="P:amino acid transport"/>
    <property type="evidence" value="ECO:0007669"/>
    <property type="project" value="UniProtKB-KW"/>
</dbReference>
<reference evidence="7" key="1">
    <citation type="submission" date="2018-05" db="EMBL/GenBank/DDBJ databases">
        <title>Zavarzinia sp. HR-AS.</title>
        <authorList>
            <person name="Lee Y."/>
            <person name="Jeon C.O."/>
        </authorList>
    </citation>
    <scope>NUCLEOTIDE SEQUENCE [LARGE SCALE GENOMIC DNA]</scope>
    <source>
        <strain evidence="7">DSM 1231</strain>
    </source>
</reference>
<dbReference type="OrthoDB" id="9786833at2"/>
<dbReference type="InterPro" id="IPR028081">
    <property type="entry name" value="Leu-bd"/>
</dbReference>
<evidence type="ECO:0000256" key="2">
    <source>
        <dbReference type="ARBA" id="ARBA00022729"/>
    </source>
</evidence>
<dbReference type="EMBL" id="QGLF01000002">
    <property type="protein sequence ID" value="PWR21637.1"/>
    <property type="molecule type" value="Genomic_DNA"/>
</dbReference>
<dbReference type="PROSITE" id="PS51318">
    <property type="entry name" value="TAT"/>
    <property type="match status" value="1"/>
</dbReference>
<dbReference type="PANTHER" id="PTHR30483">
    <property type="entry name" value="LEUCINE-SPECIFIC-BINDING PROTEIN"/>
    <property type="match status" value="1"/>
</dbReference>
<name>A0A317E3M6_9PROT</name>
<dbReference type="CDD" id="cd06338">
    <property type="entry name" value="PBP1_ABC_ligand_binding-like"/>
    <property type="match status" value="1"/>
</dbReference>
<comment type="similarity">
    <text evidence="1">Belongs to the leucine-binding protein family.</text>
</comment>
<dbReference type="PANTHER" id="PTHR30483:SF37">
    <property type="entry name" value="ABC TRANSPORTER SUBSTRATE-BINDING PROTEIN"/>
    <property type="match status" value="1"/>
</dbReference>
<dbReference type="InterPro" id="IPR051010">
    <property type="entry name" value="BCAA_transport"/>
</dbReference>
<evidence type="ECO:0000256" key="3">
    <source>
        <dbReference type="ARBA" id="ARBA00022970"/>
    </source>
</evidence>
<keyword evidence="2" id="KW-0732">Signal</keyword>
<dbReference type="Proteomes" id="UP000246077">
    <property type="component" value="Unassembled WGS sequence"/>
</dbReference>
<evidence type="ECO:0000256" key="4">
    <source>
        <dbReference type="SAM" id="MobiDB-lite"/>
    </source>
</evidence>
<dbReference type="SUPFAM" id="SSF53822">
    <property type="entry name" value="Periplasmic binding protein-like I"/>
    <property type="match status" value="1"/>
</dbReference>
<organism evidence="6 7">
    <name type="scientific">Zavarzinia compransoris</name>
    <dbReference type="NCBI Taxonomy" id="1264899"/>
    <lineage>
        <taxon>Bacteria</taxon>
        <taxon>Pseudomonadati</taxon>
        <taxon>Pseudomonadota</taxon>
        <taxon>Alphaproteobacteria</taxon>
        <taxon>Rhodospirillales</taxon>
        <taxon>Zavarziniaceae</taxon>
        <taxon>Zavarzinia</taxon>
    </lineage>
</organism>
<accession>A0A317E3M6</accession>
<evidence type="ECO:0000259" key="5">
    <source>
        <dbReference type="Pfam" id="PF13458"/>
    </source>
</evidence>
<proteinExistence type="inferred from homology"/>
<sequence>MSPQNKQLFDIKLTPGSRIRDGQGPSGKRPSKGRTPVLQPKPSSDHAPSRRSLLQAAAGVAGAAVVGLPRLGRAQAAGTVHFGASLPLTGAYEKVAKVYRDGYDFWTRTVGGRIEVAGMPMAVKWSVYDDENNASRTAQLTEKLISDDKVNCIAGAYGTDTVLAQGAIAGRHGRVLVQAGAASTRVDEEIGGKTAFTLVGGAKTYQLLAVDFLARQNPKPKTAGIVIIDDPVYQEHAIGIRERCAQHGIDIVFEDVLPPNVQDLRPTVLKMKRAGEIDLVFNTGWDLICIKLVQEMSTLGVVPKAFVGGHLTTTPAVKQSLGSKLRNVIGVTFWTPALQYKDPHFEGPRAFLAKFEETFGYTPTYHAAAAYSVPLLYQMALKDADPADPFNQEHIRQNLLKVKTETVWGPISFNERGRIQREGVPVIQWLGDDPVATVVYPEALATAPGVYPRGPWG</sequence>
<dbReference type="Pfam" id="PF13458">
    <property type="entry name" value="Peripla_BP_6"/>
    <property type="match status" value="1"/>
</dbReference>
<dbReference type="InterPro" id="IPR028082">
    <property type="entry name" value="Peripla_BP_I"/>
</dbReference>
<dbReference type="InterPro" id="IPR006311">
    <property type="entry name" value="TAT_signal"/>
</dbReference>
<evidence type="ECO:0000256" key="1">
    <source>
        <dbReference type="ARBA" id="ARBA00010062"/>
    </source>
</evidence>
<protein>
    <recommendedName>
        <fullName evidence="5">Leucine-binding protein domain-containing protein</fullName>
    </recommendedName>
</protein>
<feature type="domain" description="Leucine-binding protein" evidence="5">
    <location>
        <begin position="79"/>
        <end position="421"/>
    </location>
</feature>
<evidence type="ECO:0000313" key="7">
    <source>
        <dbReference type="Proteomes" id="UP000246077"/>
    </source>
</evidence>
<evidence type="ECO:0000313" key="6">
    <source>
        <dbReference type="EMBL" id="PWR21637.1"/>
    </source>
</evidence>
<dbReference type="Gene3D" id="3.40.50.2300">
    <property type="match status" value="2"/>
</dbReference>